<keyword evidence="2" id="KW-1185">Reference proteome</keyword>
<name>A0ABX7I2W0_9BACT</name>
<organism evidence="1 2">
    <name type="scientific">Dyadobacter sandarakinus</name>
    <dbReference type="NCBI Taxonomy" id="2747268"/>
    <lineage>
        <taxon>Bacteria</taxon>
        <taxon>Pseudomonadati</taxon>
        <taxon>Bacteroidota</taxon>
        <taxon>Cytophagia</taxon>
        <taxon>Cytophagales</taxon>
        <taxon>Spirosomataceae</taxon>
        <taxon>Dyadobacter</taxon>
    </lineage>
</organism>
<evidence type="ECO:0000313" key="1">
    <source>
        <dbReference type="EMBL" id="QRQ99886.1"/>
    </source>
</evidence>
<dbReference type="RefSeq" id="WP_204660650.1">
    <property type="nucleotide sequence ID" value="NZ_CP056775.1"/>
</dbReference>
<accession>A0ABX7I2W0</accession>
<protein>
    <submittedName>
        <fullName evidence="1">Uncharacterized protein</fullName>
    </submittedName>
</protein>
<dbReference type="Proteomes" id="UP000612680">
    <property type="component" value="Chromosome"/>
</dbReference>
<evidence type="ECO:0000313" key="2">
    <source>
        <dbReference type="Proteomes" id="UP000612680"/>
    </source>
</evidence>
<dbReference type="EMBL" id="CP056775">
    <property type="protein sequence ID" value="QRQ99886.1"/>
    <property type="molecule type" value="Genomic_DNA"/>
</dbReference>
<proteinExistence type="predicted"/>
<gene>
    <name evidence="1" type="ORF">HWI92_02605</name>
</gene>
<sequence length="75" mass="8180">MTIQDRIQQDLALISQDEAMQPQLLHLLQTLKLNTTSQSNRDKVLAHAGTVGNQEAAEVAGIINDAFGGIDGEWH</sequence>
<reference evidence="1 2" key="1">
    <citation type="submission" date="2020-06" db="EMBL/GenBank/DDBJ databases">
        <title>Dyadobacter sandarakinus sp. nov., isolated from the soil of the Arctic Yellow River Station.</title>
        <authorList>
            <person name="Zhang Y."/>
            <person name="Peng F."/>
        </authorList>
    </citation>
    <scope>NUCLEOTIDE SEQUENCE [LARGE SCALE GENOMIC DNA]</scope>
    <source>
        <strain evidence="1 2">Q3-56</strain>
    </source>
</reference>